<name>A0A9D1FZR4_9FIRM</name>
<dbReference type="Pfam" id="PF18952">
    <property type="entry name" value="DUF5696"/>
    <property type="match status" value="1"/>
</dbReference>
<comment type="caution">
    <text evidence="1">The sequence shown here is derived from an EMBL/GenBank/DDBJ whole genome shotgun (WGS) entry which is preliminary data.</text>
</comment>
<accession>A0A9D1FZR4</accession>
<organism evidence="1 2">
    <name type="scientific">Candidatus Alectryocaccomicrobium excrementavium</name>
    <dbReference type="NCBI Taxonomy" id="2840668"/>
    <lineage>
        <taxon>Bacteria</taxon>
        <taxon>Bacillati</taxon>
        <taxon>Bacillota</taxon>
        <taxon>Clostridia</taxon>
        <taxon>Candidatus Alectryocaccomicrobium</taxon>
    </lineage>
</organism>
<dbReference type="Gene3D" id="3.20.20.80">
    <property type="entry name" value="Glycosidases"/>
    <property type="match status" value="1"/>
</dbReference>
<reference evidence="1" key="1">
    <citation type="submission" date="2020-10" db="EMBL/GenBank/DDBJ databases">
        <authorList>
            <person name="Gilroy R."/>
        </authorList>
    </citation>
    <scope>NUCLEOTIDE SEQUENCE</scope>
    <source>
        <strain evidence="1">13766</strain>
    </source>
</reference>
<dbReference type="InterPro" id="IPR043751">
    <property type="entry name" value="DUF5696"/>
</dbReference>
<reference evidence="1" key="2">
    <citation type="journal article" date="2021" name="PeerJ">
        <title>Extensive microbial diversity within the chicken gut microbiome revealed by metagenomics and culture.</title>
        <authorList>
            <person name="Gilroy R."/>
            <person name="Ravi A."/>
            <person name="Getino M."/>
            <person name="Pursley I."/>
            <person name="Horton D.L."/>
            <person name="Alikhan N.F."/>
            <person name="Baker D."/>
            <person name="Gharbi K."/>
            <person name="Hall N."/>
            <person name="Watson M."/>
            <person name="Adriaenssens E.M."/>
            <person name="Foster-Nyarko E."/>
            <person name="Jarju S."/>
            <person name="Secka A."/>
            <person name="Antonio M."/>
            <person name="Oren A."/>
            <person name="Chaudhuri R.R."/>
            <person name="La Ragione R."/>
            <person name="Hildebrand F."/>
            <person name="Pallen M.J."/>
        </authorList>
    </citation>
    <scope>NUCLEOTIDE SEQUENCE</scope>
    <source>
        <strain evidence="1">13766</strain>
    </source>
</reference>
<dbReference type="Proteomes" id="UP000824140">
    <property type="component" value="Unassembled WGS sequence"/>
</dbReference>
<gene>
    <name evidence="1" type="ORF">IAA84_05595</name>
</gene>
<dbReference type="EMBL" id="DVJN01000110">
    <property type="protein sequence ID" value="HIS92476.1"/>
    <property type="molecule type" value="Genomic_DNA"/>
</dbReference>
<proteinExistence type="predicted"/>
<protein>
    <submittedName>
        <fullName evidence="1">Uncharacterized protein</fullName>
    </submittedName>
</protein>
<evidence type="ECO:0000313" key="1">
    <source>
        <dbReference type="EMBL" id="HIS92476.1"/>
    </source>
</evidence>
<dbReference type="AlphaFoldDB" id="A0A9D1FZR4"/>
<evidence type="ECO:0000313" key="2">
    <source>
        <dbReference type="Proteomes" id="UP000824140"/>
    </source>
</evidence>
<sequence>MYRARITYSDGSSRTVELIARETAGGVETTLPRAVIEKPAERVDFLPEGSRAREGEEGYFALDNHLIRFCGHEDAVYEPGYCHMHFYGVKTPRVCFAAVVTGLWSQHAFVVAREGGEYSIHTRFVLDGQPVEEDMKVEYTFLGAEGDYNDMARVYREYQLERGGCRLMRERMNEALEYAIEGPEIRVRLAWKPVPTPVEEQTEETEPPMHIAATFERVGEIMEAVKAEGVEKAQFCLVGWNKSGHDGRWPQAFPVEEALGGEAGLRALIAKAQSMGYQIVCHTNATDCYSIADRFTENLPIRNRAGAMQKNAQWSGGRMYDMCPKAGGEAFMEEDLPKVRDLGFRGIHYIDVITCVPPRRCFSSAHPCSQKEYIEAMRRIAQRAAQLMGGFQSEGSYDHIVNACDMSLYVDFHLFDQEHPFLDENIPMWELVYHGMLLYNPATATVNHPIKDWRSRLKWVEYGGHPTLYIHSKFKSDGDFWMGKEDITCEDEAAIARTAQVIREAAAEYEPLKDLQLERMVRHERVAEDVFAVTYESGTRIVCNYREEAFVFEGTAIAPHGYAVLRP</sequence>